<keyword evidence="1" id="KW-0732">Signal</keyword>
<gene>
    <name evidence="2" type="ORF">HNQ65_003612</name>
</gene>
<evidence type="ECO:0000313" key="3">
    <source>
        <dbReference type="Proteomes" id="UP000590740"/>
    </source>
</evidence>
<sequence>MKRLFLALILVLPGFSPAVNAAVIYSGLQNIAIPTTFDGVYVNIDNAATSSSTITGWDINPFFGGAGIANSSVFQPARTGTGNSDPIVRLNGGDIVGSALNFSSGFGGSGDPVSHLGSGPGQFAPRQEGYLGFRFYTDSSTGPYYGWMRVILTANSSGGLIEDWSYDDSGSAITIPITAAPEPSRALFLMLGCLAAGFRRRR</sequence>
<dbReference type="InterPro" id="IPR013424">
    <property type="entry name" value="Ice-binding_C"/>
</dbReference>
<reference evidence="2 3" key="1">
    <citation type="submission" date="2020-08" db="EMBL/GenBank/DDBJ databases">
        <title>Genomic Encyclopedia of Type Strains, Phase IV (KMG-IV): sequencing the most valuable type-strain genomes for metagenomic binning, comparative biology and taxonomic classification.</title>
        <authorList>
            <person name="Goeker M."/>
        </authorList>
    </citation>
    <scope>NUCLEOTIDE SEQUENCE [LARGE SCALE GENOMIC DNA]</scope>
    <source>
        <strain evidence="2 3">DSM 12252</strain>
    </source>
</reference>
<proteinExistence type="predicted"/>
<feature type="signal peptide" evidence="1">
    <location>
        <begin position="1"/>
        <end position="21"/>
    </location>
</feature>
<dbReference type="RefSeq" id="WP_184341419.1">
    <property type="nucleotide sequence ID" value="NZ_JACHIG010000008.1"/>
</dbReference>
<feature type="chain" id="PRO_5031098024" description="PEP-CTERM protein-sorting domain-containing protein" evidence="1">
    <location>
        <begin position="22"/>
        <end position="202"/>
    </location>
</feature>
<evidence type="ECO:0000256" key="1">
    <source>
        <dbReference type="SAM" id="SignalP"/>
    </source>
</evidence>
<dbReference type="AlphaFoldDB" id="A0A7W7YD61"/>
<dbReference type="NCBIfam" id="TIGR02595">
    <property type="entry name" value="PEP_CTERM"/>
    <property type="match status" value="1"/>
</dbReference>
<name>A0A7W7YD61_9BACT</name>
<protein>
    <recommendedName>
        <fullName evidence="4">PEP-CTERM protein-sorting domain-containing protein</fullName>
    </recommendedName>
</protein>
<evidence type="ECO:0008006" key="4">
    <source>
        <dbReference type="Google" id="ProtNLM"/>
    </source>
</evidence>
<evidence type="ECO:0000313" key="2">
    <source>
        <dbReference type="EMBL" id="MBB5034021.1"/>
    </source>
</evidence>
<comment type="caution">
    <text evidence="2">The sequence shown here is derived from an EMBL/GenBank/DDBJ whole genome shotgun (WGS) entry which is preliminary data.</text>
</comment>
<keyword evidence="3" id="KW-1185">Reference proteome</keyword>
<dbReference type="EMBL" id="JACHIG010000008">
    <property type="protein sequence ID" value="MBB5034021.1"/>
    <property type="molecule type" value="Genomic_DNA"/>
</dbReference>
<organism evidence="2 3">
    <name type="scientific">Prosthecobacter vanneervenii</name>
    <dbReference type="NCBI Taxonomy" id="48466"/>
    <lineage>
        <taxon>Bacteria</taxon>
        <taxon>Pseudomonadati</taxon>
        <taxon>Verrucomicrobiota</taxon>
        <taxon>Verrucomicrobiia</taxon>
        <taxon>Verrucomicrobiales</taxon>
        <taxon>Verrucomicrobiaceae</taxon>
        <taxon>Prosthecobacter</taxon>
    </lineage>
</organism>
<accession>A0A7W7YD61</accession>
<dbReference type="Proteomes" id="UP000590740">
    <property type="component" value="Unassembled WGS sequence"/>
</dbReference>